<organism evidence="1 2">
    <name type="scientific">Pedobacter flavus</name>
    <dbReference type="NCBI Taxonomy" id="3113906"/>
    <lineage>
        <taxon>Bacteria</taxon>
        <taxon>Pseudomonadati</taxon>
        <taxon>Bacteroidota</taxon>
        <taxon>Sphingobacteriia</taxon>
        <taxon>Sphingobacteriales</taxon>
        <taxon>Sphingobacteriaceae</taxon>
        <taxon>Pedobacter</taxon>
    </lineage>
</organism>
<dbReference type="PROSITE" id="PS51257">
    <property type="entry name" value="PROKAR_LIPOPROTEIN"/>
    <property type="match status" value="1"/>
</dbReference>
<dbReference type="RefSeq" id="WP_330145121.1">
    <property type="nucleotide sequence ID" value="NZ_JAZDQU010000001.1"/>
</dbReference>
<reference evidence="1 2" key="1">
    <citation type="submission" date="2024-01" db="EMBL/GenBank/DDBJ databases">
        <title>Pedobacter sp. nov., isolated from oil-contaminated soil.</title>
        <authorList>
            <person name="Le N.T.T."/>
        </authorList>
    </citation>
    <scope>NUCLEOTIDE SEQUENCE [LARGE SCALE GENOMIC DNA]</scope>
    <source>
        <strain evidence="1 2">VNH31</strain>
    </source>
</reference>
<evidence type="ECO:0000313" key="2">
    <source>
        <dbReference type="Proteomes" id="UP001337681"/>
    </source>
</evidence>
<name>A0ABU7GYP0_9SPHI</name>
<dbReference type="Proteomes" id="UP001337681">
    <property type="component" value="Unassembled WGS sequence"/>
</dbReference>
<evidence type="ECO:0000313" key="1">
    <source>
        <dbReference type="EMBL" id="MEE1884203.1"/>
    </source>
</evidence>
<gene>
    <name evidence="1" type="ORF">VRU49_02110</name>
</gene>
<evidence type="ECO:0008006" key="3">
    <source>
        <dbReference type="Google" id="ProtNLM"/>
    </source>
</evidence>
<comment type="caution">
    <text evidence="1">The sequence shown here is derived from an EMBL/GenBank/DDBJ whole genome shotgun (WGS) entry which is preliminary data.</text>
</comment>
<keyword evidence="2" id="KW-1185">Reference proteome</keyword>
<dbReference type="EMBL" id="JAZDQU010000001">
    <property type="protein sequence ID" value="MEE1884203.1"/>
    <property type="molecule type" value="Genomic_DNA"/>
</dbReference>
<proteinExistence type="predicted"/>
<sequence>MKTIQHLLILSFVSISLFASCKKEKTEPESGNGLYDPVNVLNDNSGYEQLWDTTTAYGSLASITGYYVRDFTVDTRNRMHFVYHYREEHFRRSLDLSTRKVIPQHPDAAKEETLFGLDISGNYHREVELFKPYTNYYVGVFQSERSSFGFSKIYFKGDIQGSGELVHQFGRTELGFENVVVADFGNNANMYIGLNKKNDEDFNYRNKNTTVEKARPFPQSENLFYILCDARTSGKSLYIGLQNSSQLKAIEFDRNVSNTTGTLTATLNWTPPAGHAFTTAFRHYSADGTKLSFALLNYRTNPYRITTFSYNFTTKEFKKVVDHASLSYGREGSSEYLYDLDDEGNLYYAGYAENGTNDKGVSIYKISAGNTTSLVGKDNFLKFGRVAKLKYLHGKLYLAVTGTKTGTIVNQLSFIRQK</sequence>
<accession>A0ABU7GYP0</accession>
<protein>
    <recommendedName>
        <fullName evidence="3">DUF4374 domain-containing protein</fullName>
    </recommendedName>
</protein>